<dbReference type="EMBL" id="PSZO01000009">
    <property type="protein sequence ID" value="TCG11289.1"/>
    <property type="molecule type" value="Genomic_DNA"/>
</dbReference>
<dbReference type="InterPro" id="IPR050534">
    <property type="entry name" value="Coronavir_polyprotein_1ab"/>
</dbReference>
<evidence type="ECO:0000256" key="1">
    <source>
        <dbReference type="ARBA" id="ARBA00022741"/>
    </source>
</evidence>
<keyword evidence="7" id="KW-1185">Reference proteome</keyword>
<dbReference type="AlphaFoldDB" id="A0A4R0XUD1"/>
<dbReference type="InterPro" id="IPR003593">
    <property type="entry name" value="AAA+_ATPase"/>
</dbReference>
<dbReference type="SMART" id="SM00382">
    <property type="entry name" value="AAA"/>
    <property type="match status" value="1"/>
</dbReference>
<evidence type="ECO:0000256" key="4">
    <source>
        <dbReference type="ARBA" id="ARBA00022840"/>
    </source>
</evidence>
<proteinExistence type="predicted"/>
<keyword evidence="1" id="KW-0547">Nucleotide-binding</keyword>
<feature type="domain" description="AAA+ ATPase" evidence="5">
    <location>
        <begin position="212"/>
        <end position="414"/>
    </location>
</feature>
<protein>
    <recommendedName>
        <fullName evidence="5">AAA+ ATPase domain-containing protein</fullName>
    </recommendedName>
</protein>
<name>A0A4R0XUD1_9MOLU</name>
<evidence type="ECO:0000256" key="3">
    <source>
        <dbReference type="ARBA" id="ARBA00022806"/>
    </source>
</evidence>
<evidence type="ECO:0000256" key="2">
    <source>
        <dbReference type="ARBA" id="ARBA00022801"/>
    </source>
</evidence>
<dbReference type="GO" id="GO:0016787">
    <property type="term" value="F:hydrolase activity"/>
    <property type="evidence" value="ECO:0007669"/>
    <property type="project" value="UniProtKB-KW"/>
</dbReference>
<dbReference type="GO" id="GO:0043139">
    <property type="term" value="F:5'-3' DNA helicase activity"/>
    <property type="evidence" value="ECO:0007669"/>
    <property type="project" value="TreeGrafter"/>
</dbReference>
<comment type="caution">
    <text evidence="6">The sequence shown here is derived from an EMBL/GenBank/DDBJ whole genome shotgun (WGS) entry which is preliminary data.</text>
</comment>
<dbReference type="InterPro" id="IPR041679">
    <property type="entry name" value="DNA2/NAM7-like_C"/>
</dbReference>
<dbReference type="Pfam" id="PF13245">
    <property type="entry name" value="AAA_19"/>
    <property type="match status" value="1"/>
</dbReference>
<evidence type="ECO:0000259" key="5">
    <source>
        <dbReference type="SMART" id="SM00382"/>
    </source>
</evidence>
<evidence type="ECO:0000313" key="7">
    <source>
        <dbReference type="Proteomes" id="UP000294192"/>
    </source>
</evidence>
<dbReference type="GO" id="GO:0005524">
    <property type="term" value="F:ATP binding"/>
    <property type="evidence" value="ECO:0007669"/>
    <property type="project" value="UniProtKB-KW"/>
</dbReference>
<dbReference type="Pfam" id="PF13087">
    <property type="entry name" value="AAA_12"/>
    <property type="match status" value="1"/>
</dbReference>
<organism evidence="6 7">
    <name type="scientific">Mycoplasma marinum</name>
    <dbReference type="NCBI Taxonomy" id="1937190"/>
    <lineage>
        <taxon>Bacteria</taxon>
        <taxon>Bacillati</taxon>
        <taxon>Mycoplasmatota</taxon>
        <taxon>Mollicutes</taxon>
        <taxon>Mycoplasmataceae</taxon>
        <taxon>Mycoplasma</taxon>
    </lineage>
</organism>
<dbReference type="PANTHER" id="PTHR43788">
    <property type="entry name" value="DNA2/NAM7 HELICASE FAMILY MEMBER"/>
    <property type="match status" value="1"/>
</dbReference>
<dbReference type="RefSeq" id="WP_131599011.1">
    <property type="nucleotide sequence ID" value="NZ_CBDBYK010000010.1"/>
</dbReference>
<dbReference type="PANTHER" id="PTHR43788:SF8">
    <property type="entry name" value="DNA-BINDING PROTEIN SMUBP-2"/>
    <property type="match status" value="1"/>
</dbReference>
<dbReference type="InterPro" id="IPR027417">
    <property type="entry name" value="P-loop_NTPase"/>
</dbReference>
<sequence>MINHELERAIVASMISRYATYIQEITYWFHEGVGVIHEIQDVTEVDQSDDIPLDEIFLRQIELTIQVSEKDYVNNPEQLLENIENKKLALSHHTKCGLLKYAFIKPEIEVVSETENLLKISGKIPKDWKKLDTHFNDYILYKSDVNKYFEVETLKNIAKGITSGSIVNSQVLEILLGRKEMPEIYIEKEVESKYIHDLDDSKQLIFKAATSHNDVLLVKGPPGTGKTRTITQLIKHFVYEKDERVILASRTHAALNNVISNLSHTPSSNNYTGMILEKSSYGDNNKEYSDKDALLVRNIRERLKKYIPEKGVMSHLLKREFGPKAGPKRFLSTPMGFSHPSLFAGTITSAKLEKKLEKGYKFDESILIMDEVSKSTIVDVLRYALYAKKIILVGDDMQLAPIRIKKSIYMPFYEQLTKKEQGIFDQLFFDSVFERLYSKDQNKLMFTTTYRSPQYILNLYNIAYENKIESKVETVKPIEFRNSKREMKLVNMYRKANLILLDHDGTHEIDPSLSMMSKINVQEMAILMDQLSFISRNVKHSSELDIMVMFVYQDQFKHFFRKFNSKIKYWEKKFNSFVCGTIDQLQGLEADIVFLNTTYAGINRKLPNNHRFKTQLQDIKRLNVALSRTKQKLIMIANVNAYRHAPIFNDNKRMKYTFDDIFNKFDVKGNL</sequence>
<gene>
    <name evidence="6" type="ORF">C4B24_02480</name>
</gene>
<accession>A0A4R0XUD1</accession>
<dbReference type="Proteomes" id="UP000294192">
    <property type="component" value="Unassembled WGS sequence"/>
</dbReference>
<dbReference type="OrthoDB" id="9757917at2"/>
<dbReference type="SUPFAM" id="SSF52540">
    <property type="entry name" value="P-loop containing nucleoside triphosphate hydrolases"/>
    <property type="match status" value="1"/>
</dbReference>
<dbReference type="Gene3D" id="3.40.50.300">
    <property type="entry name" value="P-loop containing nucleotide triphosphate hydrolases"/>
    <property type="match status" value="2"/>
</dbReference>
<keyword evidence="4" id="KW-0067">ATP-binding</keyword>
<keyword evidence="2" id="KW-0378">Hydrolase</keyword>
<keyword evidence="3" id="KW-0347">Helicase</keyword>
<reference evidence="6 7" key="1">
    <citation type="submission" date="2018-02" db="EMBL/GenBank/DDBJ databases">
        <title>Mycoplasma marinum and Mycoplasma todarodis sp. nov., moderately halophilic and psychrotolerant mycoplasmas isolated from cephalopods.</title>
        <authorList>
            <person name="Viver T."/>
        </authorList>
    </citation>
    <scope>NUCLEOTIDE SEQUENCE [LARGE SCALE GENOMIC DNA]</scope>
    <source>
        <strain evidence="6 7">PE</strain>
    </source>
</reference>
<evidence type="ECO:0000313" key="6">
    <source>
        <dbReference type="EMBL" id="TCG11289.1"/>
    </source>
</evidence>